<name>A0A4Y7PRH6_9AGAM</name>
<dbReference type="InterPro" id="IPR027417">
    <property type="entry name" value="P-loop_NTPase"/>
</dbReference>
<gene>
    <name evidence="2" type="ORF">BD410DRAFT_729032</name>
</gene>
<reference evidence="2 3" key="1">
    <citation type="submission" date="2018-06" db="EMBL/GenBank/DDBJ databases">
        <title>A transcriptomic atlas of mushroom development highlights an independent origin of complex multicellularity.</title>
        <authorList>
            <consortium name="DOE Joint Genome Institute"/>
            <person name="Krizsan K."/>
            <person name="Almasi E."/>
            <person name="Merenyi Z."/>
            <person name="Sahu N."/>
            <person name="Viragh M."/>
            <person name="Koszo T."/>
            <person name="Mondo S."/>
            <person name="Kiss B."/>
            <person name="Balint B."/>
            <person name="Kues U."/>
            <person name="Barry K."/>
            <person name="Hegedus J.C."/>
            <person name="Henrissat B."/>
            <person name="Johnson J."/>
            <person name="Lipzen A."/>
            <person name="Ohm R."/>
            <person name="Nagy I."/>
            <person name="Pangilinan J."/>
            <person name="Yan J."/>
            <person name="Xiong Y."/>
            <person name="Grigoriev I.V."/>
            <person name="Hibbett D.S."/>
            <person name="Nagy L.G."/>
        </authorList>
    </citation>
    <scope>NUCLEOTIDE SEQUENCE [LARGE SCALE GENOMIC DNA]</scope>
    <source>
        <strain evidence="2 3">SZMC22713</strain>
    </source>
</reference>
<feature type="coiled-coil region" evidence="1">
    <location>
        <begin position="231"/>
        <end position="258"/>
    </location>
</feature>
<sequence>FINTVANHKLPVGHALDSCTKEIQEVRLTWGKERTPVVLVDTPGFGDSSRSDTEVLRLIAKYLVTSRKAGTNLTGLVYMHRISDLKVEVHSRRNFRMFHELCGSNNLTQVVVVTTWWDQVDRETARRREEMLRTSETLFKPMVDYGARMMRHELGSDQGFSSAQAVLNHLLKCNTMDLNIQTQMVKEMRSLPDTSAWEALHTDLLPEYRRCLDGLAFVKEELNRTRDCVRRQALEDERRELQEEKKAIHKQIKSLSKNPNERSVLWRMLSAMGF</sequence>
<accession>A0A4Y7PRH6</accession>
<keyword evidence="3" id="KW-1185">Reference proteome</keyword>
<evidence type="ECO:0008006" key="4">
    <source>
        <dbReference type="Google" id="ProtNLM"/>
    </source>
</evidence>
<feature type="non-terminal residue" evidence="2">
    <location>
        <position position="1"/>
    </location>
</feature>
<dbReference type="AlphaFoldDB" id="A0A4Y7PRH6"/>
<dbReference type="Gene3D" id="3.40.50.300">
    <property type="entry name" value="P-loop containing nucleotide triphosphate hydrolases"/>
    <property type="match status" value="1"/>
</dbReference>
<dbReference type="STRING" id="50990.A0A4Y7PRH6"/>
<dbReference type="EMBL" id="ML170213">
    <property type="protein sequence ID" value="TDL18033.1"/>
    <property type="molecule type" value="Genomic_DNA"/>
</dbReference>
<proteinExistence type="predicted"/>
<dbReference type="VEuPathDB" id="FungiDB:BD410DRAFT_729032"/>
<dbReference type="Proteomes" id="UP000294933">
    <property type="component" value="Unassembled WGS sequence"/>
</dbReference>
<organism evidence="2 3">
    <name type="scientific">Rickenella mellea</name>
    <dbReference type="NCBI Taxonomy" id="50990"/>
    <lineage>
        <taxon>Eukaryota</taxon>
        <taxon>Fungi</taxon>
        <taxon>Dikarya</taxon>
        <taxon>Basidiomycota</taxon>
        <taxon>Agaricomycotina</taxon>
        <taxon>Agaricomycetes</taxon>
        <taxon>Hymenochaetales</taxon>
        <taxon>Rickenellaceae</taxon>
        <taxon>Rickenella</taxon>
    </lineage>
</organism>
<evidence type="ECO:0000313" key="3">
    <source>
        <dbReference type="Proteomes" id="UP000294933"/>
    </source>
</evidence>
<dbReference type="CDD" id="cd00882">
    <property type="entry name" value="Ras_like_GTPase"/>
    <property type="match status" value="1"/>
</dbReference>
<evidence type="ECO:0000256" key="1">
    <source>
        <dbReference type="SAM" id="Coils"/>
    </source>
</evidence>
<protein>
    <recommendedName>
        <fullName evidence="4">G domain-containing protein</fullName>
    </recommendedName>
</protein>
<dbReference type="OrthoDB" id="8954335at2759"/>
<dbReference type="SUPFAM" id="SSF52540">
    <property type="entry name" value="P-loop containing nucleoside triphosphate hydrolases"/>
    <property type="match status" value="1"/>
</dbReference>
<keyword evidence="1" id="KW-0175">Coiled coil</keyword>
<evidence type="ECO:0000313" key="2">
    <source>
        <dbReference type="EMBL" id="TDL18033.1"/>
    </source>
</evidence>